<dbReference type="InterPro" id="IPR009057">
    <property type="entry name" value="Homeodomain-like_sf"/>
</dbReference>
<comment type="caution">
    <text evidence="4">The sequence shown here is derived from an EMBL/GenBank/DDBJ whole genome shotgun (WGS) entry which is preliminary data.</text>
</comment>
<evidence type="ECO:0000313" key="4">
    <source>
        <dbReference type="EMBL" id="MDP9961840.1"/>
    </source>
</evidence>
<evidence type="ECO:0000313" key="5">
    <source>
        <dbReference type="Proteomes" id="UP001235513"/>
    </source>
</evidence>
<gene>
    <name evidence="4" type="ORF">J2T04_003752</name>
</gene>
<organism evidence="4 5">
    <name type="scientific">Chryseobacterium lathyri</name>
    <dbReference type="NCBI Taxonomy" id="395933"/>
    <lineage>
        <taxon>Bacteria</taxon>
        <taxon>Pseudomonadati</taxon>
        <taxon>Bacteroidota</taxon>
        <taxon>Flavobacteriia</taxon>
        <taxon>Flavobacteriales</taxon>
        <taxon>Weeksellaceae</taxon>
        <taxon>Chryseobacterium group</taxon>
        <taxon>Chryseobacterium</taxon>
    </lineage>
</organism>
<feature type="domain" description="HTH tetR-type" evidence="3">
    <location>
        <begin position="2"/>
        <end position="62"/>
    </location>
</feature>
<keyword evidence="5" id="KW-1185">Reference proteome</keyword>
<evidence type="ECO:0000256" key="2">
    <source>
        <dbReference type="PROSITE-ProRule" id="PRU00335"/>
    </source>
</evidence>
<name>A0ABT9STV2_9FLAO</name>
<evidence type="ECO:0000259" key="3">
    <source>
        <dbReference type="PROSITE" id="PS50977"/>
    </source>
</evidence>
<dbReference type="EMBL" id="JAUSRL010000007">
    <property type="protein sequence ID" value="MDP9961840.1"/>
    <property type="molecule type" value="Genomic_DNA"/>
</dbReference>
<dbReference type="Proteomes" id="UP001235513">
    <property type="component" value="Unassembled WGS sequence"/>
</dbReference>
<evidence type="ECO:0000256" key="1">
    <source>
        <dbReference type="ARBA" id="ARBA00023125"/>
    </source>
</evidence>
<sequence>MNGTEEKIKKATIDLLLCDGNFGVTMKDIANKSIVSRTVIHYYFRSKENLLAVVCDEIVEDLLRPKYQILFTDYPFKQKILNFIEHAEKVSEIYPYLDIFLVSQCKIYKNLQQYIDSTKESFGMFVKEICEAVTKEEISNQDPSNFIIDLLAISNYSSIYYDFIKKNDLGKIFNSDKTMFKHRKKHLYSYLFSNNK</sequence>
<keyword evidence="1 2" id="KW-0238">DNA-binding</keyword>
<dbReference type="SUPFAM" id="SSF46689">
    <property type="entry name" value="Homeodomain-like"/>
    <property type="match status" value="1"/>
</dbReference>
<proteinExistence type="predicted"/>
<dbReference type="PROSITE" id="PS50977">
    <property type="entry name" value="HTH_TETR_2"/>
    <property type="match status" value="1"/>
</dbReference>
<protein>
    <submittedName>
        <fullName evidence="4">AcrR family transcriptional regulator</fullName>
    </submittedName>
</protein>
<dbReference type="InterPro" id="IPR001647">
    <property type="entry name" value="HTH_TetR"/>
</dbReference>
<feature type="DNA-binding region" description="H-T-H motif" evidence="2">
    <location>
        <begin position="25"/>
        <end position="44"/>
    </location>
</feature>
<dbReference type="Pfam" id="PF00440">
    <property type="entry name" value="TetR_N"/>
    <property type="match status" value="1"/>
</dbReference>
<accession>A0ABT9STV2</accession>
<dbReference type="Gene3D" id="1.10.357.10">
    <property type="entry name" value="Tetracycline Repressor, domain 2"/>
    <property type="match status" value="1"/>
</dbReference>
<reference evidence="4 5" key="1">
    <citation type="submission" date="2023-07" db="EMBL/GenBank/DDBJ databases">
        <title>Sorghum-associated microbial communities from plants grown in Nebraska, USA.</title>
        <authorList>
            <person name="Schachtman D."/>
        </authorList>
    </citation>
    <scope>NUCLEOTIDE SEQUENCE [LARGE SCALE GENOMIC DNA]</scope>
    <source>
        <strain evidence="4 5">CC351</strain>
    </source>
</reference>